<dbReference type="Pfam" id="PF21307">
    <property type="entry name" value="Glyco_hydro_95_C"/>
    <property type="match status" value="1"/>
</dbReference>
<dbReference type="InterPro" id="IPR035992">
    <property type="entry name" value="Ricin_B-like_lectins"/>
</dbReference>
<feature type="chain" id="PRO_5039508331" evidence="2">
    <location>
        <begin position="30"/>
        <end position="1258"/>
    </location>
</feature>
<evidence type="ECO:0000313" key="6">
    <source>
        <dbReference type="EMBL" id="SEN05542.1"/>
    </source>
</evidence>
<dbReference type="Gene3D" id="2.80.10.50">
    <property type="match status" value="1"/>
</dbReference>
<dbReference type="EMBL" id="FOCG01000003">
    <property type="protein sequence ID" value="SEN05542.1"/>
    <property type="molecule type" value="Genomic_DNA"/>
</dbReference>
<dbReference type="InterPro" id="IPR013780">
    <property type="entry name" value="Glyco_hydro_b"/>
</dbReference>
<dbReference type="OrthoDB" id="9802600at2"/>
<dbReference type="GO" id="GO:0004560">
    <property type="term" value="F:alpha-L-fucosidase activity"/>
    <property type="evidence" value="ECO:0007669"/>
    <property type="project" value="TreeGrafter"/>
</dbReference>
<evidence type="ECO:0000259" key="3">
    <source>
        <dbReference type="Pfam" id="PF14498"/>
    </source>
</evidence>
<dbReference type="Proteomes" id="UP000199158">
    <property type="component" value="Unassembled WGS sequence"/>
</dbReference>
<keyword evidence="2" id="KW-0732">Signal</keyword>
<evidence type="ECO:0000259" key="4">
    <source>
        <dbReference type="Pfam" id="PF21307"/>
    </source>
</evidence>
<dbReference type="Pfam" id="PF22124">
    <property type="entry name" value="Glyco_hydro_95_cat"/>
    <property type="match status" value="2"/>
</dbReference>
<dbReference type="STRING" id="474960.SAMN05216180_2564"/>
<reference evidence="6 7" key="1">
    <citation type="submission" date="2016-10" db="EMBL/GenBank/DDBJ databases">
        <authorList>
            <person name="de Groot N.N."/>
        </authorList>
    </citation>
    <scope>NUCLEOTIDE SEQUENCE [LARGE SCALE GENOMIC DNA]</scope>
    <source>
        <strain evidence="6 7">CGMCC 1.5070</strain>
    </source>
</reference>
<feature type="domain" description="Glycosyl hydrolase family 95 N-terminal" evidence="3">
    <location>
        <begin position="57"/>
        <end position="262"/>
    </location>
</feature>
<dbReference type="SUPFAM" id="SSF50370">
    <property type="entry name" value="Ricin B-like lectins"/>
    <property type="match status" value="1"/>
</dbReference>
<dbReference type="Gene3D" id="2.60.40.1180">
    <property type="entry name" value="Golgi alpha-mannosidase II"/>
    <property type="match status" value="1"/>
</dbReference>
<dbReference type="PANTHER" id="PTHR31084">
    <property type="entry name" value="ALPHA-L-FUCOSIDASE 2"/>
    <property type="match status" value="1"/>
</dbReference>
<dbReference type="RefSeq" id="WP_092755802.1">
    <property type="nucleotide sequence ID" value="NZ_FOCG01000003.1"/>
</dbReference>
<dbReference type="InterPro" id="IPR049053">
    <property type="entry name" value="AFCA-like_C"/>
</dbReference>
<feature type="domain" description="Glycosyl hydrolase family 95 catalytic" evidence="5">
    <location>
        <begin position="624"/>
        <end position="796"/>
    </location>
</feature>
<keyword evidence="6" id="KW-0378">Hydrolase</keyword>
<dbReference type="GO" id="GO:0005975">
    <property type="term" value="P:carbohydrate metabolic process"/>
    <property type="evidence" value="ECO:0007669"/>
    <property type="project" value="InterPro"/>
</dbReference>
<proteinExistence type="predicted"/>
<evidence type="ECO:0000256" key="1">
    <source>
        <dbReference type="SAM" id="MobiDB-lite"/>
    </source>
</evidence>
<dbReference type="InterPro" id="IPR054363">
    <property type="entry name" value="GH95_cat"/>
</dbReference>
<dbReference type="Pfam" id="PF14498">
    <property type="entry name" value="Glyco_hyd_65N_2"/>
    <property type="match status" value="1"/>
</dbReference>
<feature type="region of interest" description="Disordered" evidence="1">
    <location>
        <begin position="1232"/>
        <end position="1258"/>
    </location>
</feature>
<evidence type="ECO:0000259" key="5">
    <source>
        <dbReference type="Pfam" id="PF22124"/>
    </source>
</evidence>
<feature type="signal peptide" evidence="2">
    <location>
        <begin position="1"/>
        <end position="29"/>
    </location>
</feature>
<organism evidence="6 7">
    <name type="scientific">Hydrogenoanaerobacterium saccharovorans</name>
    <dbReference type="NCBI Taxonomy" id="474960"/>
    <lineage>
        <taxon>Bacteria</taxon>
        <taxon>Bacillati</taxon>
        <taxon>Bacillota</taxon>
        <taxon>Clostridia</taxon>
        <taxon>Eubacteriales</taxon>
        <taxon>Oscillospiraceae</taxon>
        <taxon>Hydrogenoanaerobacterium</taxon>
    </lineage>
</organism>
<gene>
    <name evidence="6" type="ORF">SAMN05216180_2564</name>
</gene>
<dbReference type="Gene3D" id="2.70.98.50">
    <property type="entry name" value="putative glycoside hydrolase family protein from bacillus halodurans"/>
    <property type="match status" value="1"/>
</dbReference>
<evidence type="ECO:0000313" key="7">
    <source>
        <dbReference type="Proteomes" id="UP000199158"/>
    </source>
</evidence>
<dbReference type="SUPFAM" id="SSF48208">
    <property type="entry name" value="Six-hairpin glycosidases"/>
    <property type="match status" value="1"/>
</dbReference>
<feature type="domain" description="Alpha fucosidase A-like C-terminal" evidence="4">
    <location>
        <begin position="822"/>
        <end position="917"/>
    </location>
</feature>
<sequence>MSQLKKAHKVMSVVLSLVLLFGSTSQSYAQSATPNIRIYKASQEPITKFISTTNNNGSWRDGLVTGNGENAVIASCNPTYDILIFQNTKFNMSKNDLRDTPLMAPALDKMRQEIMNGSGWKAYTTAEDEIEHNLGWLSWQIQYDYSFHPGHQLRMNIPANGSVTNYKRWTDYATAEIGVEYSDSNGDWLRKTFASREDNVIITYITPPTGKSTFDMTLSIDAISSMAKESGSYPNLQYKIIVPQSADYIAQVAHYPTFNNAAELNKGGYAGVTSIFTDGVKKKVTTENSDSKNVGENAKVAVTGASRIVLITKSDRDVQMGELGSFRAMSDYPLLNRLSTDTQNVYTKYSVNNVFDYDSALQAHTAKHTPLFTSVKLDLNGDSIDREMTNEQLLAKQRANKSSLNKALLERIFSAGRYAQICSSGYSTSRLGGIWTGAWNPMWQGDFTTDANVNLQISGVNTGHMKDAAEGYINFILRIADDWEYNAKRIYGIENALMAPPRTDGENGYIYHFNRGYPFNVWNAGASWLLLPIFEYWQCYGNQNIPIPAGLDLNNQSLKSVLDLSNDDVSRIGNDGFLDLETDILLPLLTKQANFWKGFVNPNFYEDAARNAKMDKNHNQLASGEKYLLLPGYSPENSTKGSPVAANVTMDIAAARDGFDMVIAMERAVNGENSPAIAQWQELKENMPAYKYDETGALREWSSDMFAENNNHRHVSHLYPVWPGYEGQNNMELRQGAIKAIENRNKYNTGDNKASHGWMHKALVAARLKDAKQVITCLSPGITGKIYYPSLMTSHDTDGGSAYCTDTAITTPSIINEALVFSQTGEIEILPALPADWAQGAVKGILARTQAEVVNLEWNTARKAASVTVKSNKAQTITLKCGIAWTQADITGIPQNRVVKTNDKKILLTLQQGETATILFTEEPLAVNNSYAIIDSGKFVSVAAASTHEGAGVEMQDVIIPNKALWMETVVNLDQAAIDNKANNNLQYGNPVPGTYYGYTNTVTGKNIDINDKRFTTNYGKIATWGGPINVNEPSRYFHLADAGNSYVSIQTCFLRWTGIWDKYTQKVFTLDSNGNVGHCSSDTNDDTQKWTKVVVGDKVAFLNKGNGKYLKPGNNEADALTTTLVNEDTITIQKHQVWSLQGDSVNQCRIVNFNSGKALAAQGNELVQKAQGDIWSIVSVANGFKVIAPDGRGIKNNDGILVLTNSSEATEFAFKKVDPLSAAKQAILNPQPEVKPNIEDKEKQPINQPDFLDSGMV</sequence>
<dbReference type="PANTHER" id="PTHR31084:SF0">
    <property type="entry name" value="ALPHA-L-FUCOSIDASE 2"/>
    <property type="match status" value="1"/>
</dbReference>
<dbReference type="AlphaFoldDB" id="A0A1H8DE41"/>
<evidence type="ECO:0000256" key="2">
    <source>
        <dbReference type="SAM" id="SignalP"/>
    </source>
</evidence>
<protein>
    <submittedName>
        <fullName evidence="6">Glycosyl hydrolase family 65, N-terminal domain</fullName>
    </submittedName>
</protein>
<feature type="domain" description="Glycosyl hydrolase family 95 catalytic" evidence="5">
    <location>
        <begin position="357"/>
        <end position="542"/>
    </location>
</feature>
<name>A0A1H8DE41_9FIRM</name>
<dbReference type="InterPro" id="IPR027414">
    <property type="entry name" value="GH95_N_dom"/>
</dbReference>
<accession>A0A1H8DE41</accession>
<keyword evidence="7" id="KW-1185">Reference proteome</keyword>
<dbReference type="InterPro" id="IPR008928">
    <property type="entry name" value="6-hairpin_glycosidase_sf"/>
</dbReference>